<proteinExistence type="predicted"/>
<dbReference type="Proteomes" id="UP000003566">
    <property type="component" value="Unassembled WGS sequence"/>
</dbReference>
<dbReference type="HOGENOM" id="CLU_3114939_0_0_10"/>
<gene>
    <name evidence="1" type="ORF">HMPREF1074_00356</name>
</gene>
<organism evidence="1 2">
    <name type="scientific">Bacteroides xylanisolvens CL03T12C04</name>
    <dbReference type="NCBI Taxonomy" id="997892"/>
    <lineage>
        <taxon>Bacteria</taxon>
        <taxon>Pseudomonadati</taxon>
        <taxon>Bacteroidota</taxon>
        <taxon>Bacteroidia</taxon>
        <taxon>Bacteroidales</taxon>
        <taxon>Bacteroidaceae</taxon>
        <taxon>Bacteroides</taxon>
    </lineage>
</organism>
<reference evidence="1 2" key="1">
    <citation type="submission" date="2012-02" db="EMBL/GenBank/DDBJ databases">
        <title>The Genome Sequence of Bacteroides xylanisolvens CL03T12C04.</title>
        <authorList>
            <consortium name="The Broad Institute Genome Sequencing Platform"/>
            <person name="Earl A."/>
            <person name="Ward D."/>
            <person name="Feldgarden M."/>
            <person name="Gevers D."/>
            <person name="Zitomersky N.L."/>
            <person name="Coyne M.J."/>
            <person name="Comstock L.E."/>
            <person name="Young S.K."/>
            <person name="Zeng Q."/>
            <person name="Gargeya S."/>
            <person name="Fitzgerald M."/>
            <person name="Haas B."/>
            <person name="Abouelleil A."/>
            <person name="Alvarado L."/>
            <person name="Arachchi H.M."/>
            <person name="Berlin A."/>
            <person name="Chapman S.B."/>
            <person name="Gearin G."/>
            <person name="Goldberg J."/>
            <person name="Griggs A."/>
            <person name="Gujja S."/>
            <person name="Hansen M."/>
            <person name="Heiman D."/>
            <person name="Howarth C."/>
            <person name="Larimer J."/>
            <person name="Lui A."/>
            <person name="MacDonald P.J.P."/>
            <person name="McCowen C."/>
            <person name="Montmayeur A."/>
            <person name="Murphy C."/>
            <person name="Neiman D."/>
            <person name="Pearson M."/>
            <person name="Priest M."/>
            <person name="Roberts A."/>
            <person name="Saif S."/>
            <person name="Shea T."/>
            <person name="Sisk P."/>
            <person name="Stolte C."/>
            <person name="Sykes S."/>
            <person name="Wortman J."/>
            <person name="Nusbaum C."/>
            <person name="Birren B."/>
        </authorList>
    </citation>
    <scope>NUCLEOTIDE SEQUENCE [LARGE SCALE GENOMIC DNA]</scope>
    <source>
        <strain evidence="1 2">CL03T12C04</strain>
    </source>
</reference>
<comment type="caution">
    <text evidence="1">The sequence shown here is derived from an EMBL/GenBank/DDBJ whole genome shotgun (WGS) entry which is preliminary data.</text>
</comment>
<name>I9AKU0_9BACE</name>
<dbReference type="AlphaFoldDB" id="I9AKU0"/>
<evidence type="ECO:0000313" key="1">
    <source>
        <dbReference type="EMBL" id="EIY87967.1"/>
    </source>
</evidence>
<dbReference type="EMBL" id="AGXE01000004">
    <property type="protein sequence ID" value="EIY87967.1"/>
    <property type="molecule type" value="Genomic_DNA"/>
</dbReference>
<sequence length="50" mass="6093">MYSKANIDFFEYIIYLNTLDNIPQYQPYLLYIIIFILSNNKQIIPYIINN</sequence>
<protein>
    <submittedName>
        <fullName evidence="1">Uncharacterized protein</fullName>
    </submittedName>
</protein>
<accession>I9AKU0</accession>
<evidence type="ECO:0000313" key="2">
    <source>
        <dbReference type="Proteomes" id="UP000003566"/>
    </source>
</evidence>